<dbReference type="PATRIC" id="fig|49338.4.peg.1385"/>
<dbReference type="OMA" id="HIQWRFD"/>
<accession>A0A098AYG9</accession>
<dbReference type="Pfam" id="PF08902">
    <property type="entry name" value="DUF1848"/>
    <property type="match status" value="1"/>
</dbReference>
<dbReference type="Proteomes" id="UP000054623">
    <property type="component" value="Unassembled WGS sequence"/>
</dbReference>
<dbReference type="AlphaFoldDB" id="A0A098AYG9"/>
<dbReference type="InterPro" id="IPR014998">
    <property type="entry name" value="DUF1848"/>
</dbReference>
<evidence type="ECO:0000313" key="1">
    <source>
        <dbReference type="EMBL" id="CDX01165.1"/>
    </source>
</evidence>
<dbReference type="OrthoDB" id="9771212at2"/>
<dbReference type="RefSeq" id="WP_005814554.1">
    <property type="nucleotide sequence ID" value="NZ_CABKQQ010000051.1"/>
</dbReference>
<dbReference type="EMBL" id="LOCK01000039">
    <property type="protein sequence ID" value="KTE90561.1"/>
    <property type="molecule type" value="Genomic_DNA"/>
</dbReference>
<reference evidence="2 3" key="2">
    <citation type="submission" date="2015-12" db="EMBL/GenBank/DDBJ databases">
        <title>Draft Genome Sequence of Desulfitobacterium hafniense Strain DH, a Sulfate-reducing Bacterium Isolated from Paddy Soils.</title>
        <authorList>
            <person name="Bao P."/>
            <person name="Zhang X."/>
            <person name="Li G."/>
        </authorList>
    </citation>
    <scope>NUCLEOTIDE SEQUENCE [LARGE SCALE GENOMIC DNA]</scope>
    <source>
        <strain evidence="2 3">DH</strain>
    </source>
</reference>
<dbReference type="EMBL" id="LK996017">
    <property type="protein sequence ID" value="CDX01165.1"/>
    <property type="molecule type" value="Genomic_DNA"/>
</dbReference>
<gene>
    <name evidence="2" type="ORF">AT727_08185</name>
    <name evidence="1" type="ORF">DPCES_1278</name>
</gene>
<proteinExistence type="predicted"/>
<evidence type="ECO:0000313" key="2">
    <source>
        <dbReference type="EMBL" id="KTE90561.1"/>
    </source>
</evidence>
<organism evidence="1">
    <name type="scientific">Desulfitobacterium hafniense</name>
    <name type="common">Desulfitobacterium frappieri</name>
    <dbReference type="NCBI Taxonomy" id="49338"/>
    <lineage>
        <taxon>Bacteria</taxon>
        <taxon>Bacillati</taxon>
        <taxon>Bacillota</taxon>
        <taxon>Clostridia</taxon>
        <taxon>Eubacteriales</taxon>
        <taxon>Desulfitobacteriaceae</taxon>
        <taxon>Desulfitobacterium</taxon>
    </lineage>
</organism>
<sequence length="314" mass="35845">MILNISGRTDIVNHYADWLFRRFEEGYVLSRNSLFANSVRRYELTPDKVDCLIFGSKNYAPVLQRIHEITERFHTYFYYTITAYGRDVEPGVPDIDTSIATLIKLSEIVGARRVAWRYDPVLLTSNYTGALHLETFEYIADRLAGHIDRCIFSFVEMYRKHEVNFPELIALQDEDKDNIARGLGAIAAKYGIPLQTCGPEENYAQYGIETSGCVTLDILGRANDIQFRELKHRGFREGCHCMESRDIGALNSCPNGCKYCYANKNAQLPRENYLLHDPESPLLIGRLKPSDNLQQGMQKSFLKQGHQAQVGKTV</sequence>
<protein>
    <submittedName>
        <fullName evidence="1">PF08902 domain protein</fullName>
    </submittedName>
</protein>
<evidence type="ECO:0000313" key="3">
    <source>
        <dbReference type="Proteomes" id="UP000054623"/>
    </source>
</evidence>
<reference evidence="1" key="1">
    <citation type="submission" date="2014-07" db="EMBL/GenBank/DDBJ databases">
        <authorList>
            <person name="Hornung V.Bastian."/>
        </authorList>
    </citation>
    <scope>NUCLEOTIDE SEQUENCE</scope>
    <source>
        <strain evidence="1">PCE-S</strain>
    </source>
</reference>
<name>A0A098AYG9_DESHA</name>